<feature type="transmembrane region" description="Helical" evidence="6">
    <location>
        <begin position="97"/>
        <end position="114"/>
    </location>
</feature>
<keyword evidence="6" id="KW-1133">Transmembrane helix</keyword>
<dbReference type="Gene3D" id="1.20.120.1760">
    <property type="match status" value="1"/>
</dbReference>
<evidence type="ECO:0000256" key="1">
    <source>
        <dbReference type="ARBA" id="ARBA00004370"/>
    </source>
</evidence>
<keyword evidence="8" id="KW-1185">Reference proteome</keyword>
<dbReference type="InterPro" id="IPR043130">
    <property type="entry name" value="CDP-OH_PTrfase_TM_dom"/>
</dbReference>
<accession>A0A5M9JKN9</accession>
<comment type="caution">
    <text evidence="7">The sequence shown here is derived from an EMBL/GenBank/DDBJ whole genome shotgun (WGS) entry which is preliminary data.</text>
</comment>
<keyword evidence="3 5" id="KW-0808">Transferase</keyword>
<gene>
    <name evidence="7" type="ORF">EYC84_002381</name>
</gene>
<dbReference type="GO" id="GO:0016780">
    <property type="term" value="F:phosphotransferase activity, for other substituted phosphate groups"/>
    <property type="evidence" value="ECO:0007669"/>
    <property type="project" value="InterPro"/>
</dbReference>
<evidence type="ECO:0000313" key="7">
    <source>
        <dbReference type="EMBL" id="KAA8570044.1"/>
    </source>
</evidence>
<dbReference type="VEuPathDB" id="FungiDB:MFRU_005g02030"/>
<organism evidence="7 8">
    <name type="scientific">Monilinia fructicola</name>
    <name type="common">Brown rot fungus</name>
    <name type="synonym">Ciboria fructicola</name>
    <dbReference type="NCBI Taxonomy" id="38448"/>
    <lineage>
        <taxon>Eukaryota</taxon>
        <taxon>Fungi</taxon>
        <taxon>Dikarya</taxon>
        <taxon>Ascomycota</taxon>
        <taxon>Pezizomycotina</taxon>
        <taxon>Leotiomycetes</taxon>
        <taxon>Helotiales</taxon>
        <taxon>Sclerotiniaceae</taxon>
        <taxon>Monilinia</taxon>
    </lineage>
</organism>
<evidence type="ECO:0008006" key="9">
    <source>
        <dbReference type="Google" id="ProtNLM"/>
    </source>
</evidence>
<dbReference type="GO" id="GO:0016020">
    <property type="term" value="C:membrane"/>
    <property type="evidence" value="ECO:0007669"/>
    <property type="project" value="UniProtKB-SubCell"/>
</dbReference>
<dbReference type="PROSITE" id="PS00379">
    <property type="entry name" value="CDP_ALCOHOL_P_TRANSF"/>
    <property type="match status" value="1"/>
</dbReference>
<name>A0A5M9JKN9_MONFR</name>
<feature type="transmembrane region" description="Helical" evidence="6">
    <location>
        <begin position="7"/>
        <end position="25"/>
    </location>
</feature>
<keyword evidence="4 6" id="KW-0472">Membrane</keyword>
<evidence type="ECO:0000256" key="4">
    <source>
        <dbReference type="ARBA" id="ARBA00023136"/>
    </source>
</evidence>
<dbReference type="PANTHER" id="PTHR10414:SF37">
    <property type="entry name" value="BB IN A BOXCAR, ISOFORM C"/>
    <property type="match status" value="1"/>
</dbReference>
<dbReference type="AlphaFoldDB" id="A0A5M9JKN9"/>
<dbReference type="InterPro" id="IPR000462">
    <property type="entry name" value="CDP-OH_P_trans"/>
</dbReference>
<dbReference type="Pfam" id="PF01066">
    <property type="entry name" value="CDP-OH_P_transf"/>
    <property type="match status" value="1"/>
</dbReference>
<dbReference type="InterPro" id="IPR048254">
    <property type="entry name" value="CDP_ALCOHOL_P_TRANSF_CS"/>
</dbReference>
<comment type="subcellular location">
    <subcellularLocation>
        <location evidence="1">Membrane</location>
    </subcellularLocation>
</comment>
<evidence type="ECO:0000256" key="3">
    <source>
        <dbReference type="ARBA" id="ARBA00022679"/>
    </source>
</evidence>
<comment type="similarity">
    <text evidence="2 5">Belongs to the CDP-alcohol phosphatidyltransferase class-I family.</text>
</comment>
<evidence type="ECO:0000256" key="5">
    <source>
        <dbReference type="RuleBase" id="RU003750"/>
    </source>
</evidence>
<feature type="transmembrane region" description="Helical" evidence="6">
    <location>
        <begin position="126"/>
        <end position="146"/>
    </location>
</feature>
<keyword evidence="6" id="KW-0812">Transmembrane</keyword>
<evidence type="ECO:0000256" key="6">
    <source>
        <dbReference type="SAM" id="Phobius"/>
    </source>
</evidence>
<protein>
    <recommendedName>
        <fullName evidence="9">CDP-alcohol phosphatidyltransferase</fullName>
    </recommendedName>
</protein>
<dbReference type="GO" id="GO:0008654">
    <property type="term" value="P:phospholipid biosynthetic process"/>
    <property type="evidence" value="ECO:0007669"/>
    <property type="project" value="InterPro"/>
</dbReference>
<dbReference type="Proteomes" id="UP000322873">
    <property type="component" value="Unassembled WGS sequence"/>
</dbReference>
<dbReference type="PANTHER" id="PTHR10414">
    <property type="entry name" value="ETHANOLAMINEPHOSPHOTRANSFERASE"/>
    <property type="match status" value="1"/>
</dbReference>
<evidence type="ECO:0000256" key="2">
    <source>
        <dbReference type="ARBA" id="ARBA00010441"/>
    </source>
</evidence>
<feature type="transmembrane region" description="Helical" evidence="6">
    <location>
        <begin position="184"/>
        <end position="205"/>
    </location>
</feature>
<proteinExistence type="inferred from homology"/>
<evidence type="ECO:0000313" key="8">
    <source>
        <dbReference type="Proteomes" id="UP000322873"/>
    </source>
</evidence>
<dbReference type="InterPro" id="IPR014472">
    <property type="entry name" value="CHOPT"/>
</dbReference>
<dbReference type="EMBL" id="VICG01000007">
    <property type="protein sequence ID" value="KAA8570044.1"/>
    <property type="molecule type" value="Genomic_DNA"/>
</dbReference>
<sequence>MSMAPNLITLTGFSFVVINILTLLWYNPTLDVDCPPWVYASWAVGLFLYQTFDAVDGTQARRTHQSGPLGELFDHGVDAVNTSLECLIFAASQNFGMGWKTVMVLFASLLTFYVQTWDEYHTKTLTLGLVSGPVEGIVILITVYAFTAIKGGASFWAQSMFRTVGIPHYAFIPDYIYELPFNEWYMVQGSIVLVLNTVQSSINVIRARRARGDRSRVGQMITAHLVKLPFPYTNVLNLPLAYGVFDSAGPFLKETFGFGWPSALGGGVYQVAYLFCMLGVAVGVYGSFVVDVIVTICDYLDIWCLTIKHPWNEEEEAKKAN</sequence>
<reference evidence="7 8" key="1">
    <citation type="submission" date="2019-06" db="EMBL/GenBank/DDBJ databases">
        <title>Genome Sequence of the Brown Rot Fungal Pathogen Monilinia fructicola.</title>
        <authorList>
            <person name="De Miccolis Angelini R.M."/>
            <person name="Landi L."/>
            <person name="Abate D."/>
            <person name="Pollastro S."/>
            <person name="Romanazzi G."/>
            <person name="Faretra F."/>
        </authorList>
    </citation>
    <scope>NUCLEOTIDE SEQUENCE [LARGE SCALE GENOMIC DNA]</scope>
    <source>
        <strain evidence="7 8">Mfrc123</strain>
    </source>
</reference>